<dbReference type="Pfam" id="PF00364">
    <property type="entry name" value="Biotin_lipoyl"/>
    <property type="match status" value="1"/>
</dbReference>
<feature type="domain" description="Lipoyl-binding" evidence="9">
    <location>
        <begin position="1330"/>
        <end position="1402"/>
    </location>
</feature>
<dbReference type="InterPro" id="IPR003778">
    <property type="entry name" value="CT_A_B"/>
</dbReference>
<evidence type="ECO:0000256" key="3">
    <source>
        <dbReference type="ARBA" id="ARBA00022741"/>
    </source>
</evidence>
<evidence type="ECO:0000256" key="2">
    <source>
        <dbReference type="ARBA" id="ARBA00022598"/>
    </source>
</evidence>
<dbReference type="SUPFAM" id="SSF51230">
    <property type="entry name" value="Single hybrid motif"/>
    <property type="match status" value="1"/>
</dbReference>
<dbReference type="Pfam" id="PF02786">
    <property type="entry name" value="CPSase_L_D2"/>
    <property type="match status" value="1"/>
</dbReference>
<proteinExistence type="predicted"/>
<evidence type="ECO:0000259" key="11">
    <source>
        <dbReference type="PROSITE" id="PS50979"/>
    </source>
</evidence>
<evidence type="ECO:0000256" key="6">
    <source>
        <dbReference type="ARBA" id="ARBA00023267"/>
    </source>
</evidence>
<dbReference type="Gene3D" id="2.40.50.100">
    <property type="match status" value="1"/>
</dbReference>
<dbReference type="SUPFAM" id="SSF51246">
    <property type="entry name" value="Rudiment single hybrid motif"/>
    <property type="match status" value="1"/>
</dbReference>
<dbReference type="InterPro" id="IPR050856">
    <property type="entry name" value="Biotin_carboxylase_complex"/>
</dbReference>
<dbReference type="SUPFAM" id="SSF160467">
    <property type="entry name" value="PH0987 N-terminal domain-like"/>
    <property type="match status" value="1"/>
</dbReference>
<evidence type="ECO:0000259" key="10">
    <source>
        <dbReference type="PROSITE" id="PS50975"/>
    </source>
</evidence>
<reference evidence="13" key="1">
    <citation type="journal article" date="2013" name="Genome Announc.">
        <title>Genome sequence of the basidiomycetous yeast Pseudozyma antarctica T-34, a producer of the glycolipid biosurfactants mannosylerythritol lipids.</title>
        <authorList>
            <person name="Morita T."/>
            <person name="Koike H."/>
            <person name="Koyama Y."/>
            <person name="Hagiwara H."/>
            <person name="Ito E."/>
            <person name="Fukuoka T."/>
            <person name="Imura T."/>
            <person name="Machida M."/>
            <person name="Kitamoto D."/>
        </authorList>
    </citation>
    <scope>NUCLEOTIDE SEQUENCE [LARGE SCALE GENOMIC DNA]</scope>
    <source>
        <strain evidence="13">T-34</strain>
    </source>
</reference>
<keyword evidence="6" id="KW-0092">Biotin</keyword>
<feature type="region of interest" description="Disordered" evidence="8">
    <location>
        <begin position="1"/>
        <end position="45"/>
    </location>
</feature>
<dbReference type="PANTHER" id="PTHR18866:SF128">
    <property type="entry name" value="UREA AMIDOLYASE"/>
    <property type="match status" value="1"/>
</dbReference>
<feature type="domain" description="Biotin carboxylation" evidence="11">
    <location>
        <begin position="117"/>
        <end position="577"/>
    </location>
</feature>
<dbReference type="GO" id="GO:0005524">
    <property type="term" value="F:ATP binding"/>
    <property type="evidence" value="ECO:0007669"/>
    <property type="project" value="UniProtKB-UniRule"/>
</dbReference>
<dbReference type="PROSITE" id="PS00188">
    <property type="entry name" value="BIOTIN"/>
    <property type="match status" value="1"/>
</dbReference>
<dbReference type="InterPro" id="IPR011761">
    <property type="entry name" value="ATP-grasp"/>
</dbReference>
<dbReference type="PROSITE" id="PS50975">
    <property type="entry name" value="ATP_GRASP"/>
    <property type="match status" value="1"/>
</dbReference>
<dbReference type="SUPFAM" id="SSF56059">
    <property type="entry name" value="Glutathione synthetase ATP-binding domain-like"/>
    <property type="match status" value="1"/>
</dbReference>
<dbReference type="PANTHER" id="PTHR18866">
    <property type="entry name" value="CARBOXYLASE:PYRUVATE/ACETYL-COA/PROPIONYL-COA CARBOXYLASE"/>
    <property type="match status" value="1"/>
</dbReference>
<keyword evidence="4" id="KW-0378">Hydrolase</keyword>
<dbReference type="GO" id="GO:0016874">
    <property type="term" value="F:ligase activity"/>
    <property type="evidence" value="ECO:0007669"/>
    <property type="project" value="UniProtKB-KW"/>
</dbReference>
<dbReference type="PROSITE" id="PS00866">
    <property type="entry name" value="CPSASE_1"/>
    <property type="match status" value="1"/>
</dbReference>
<evidence type="ECO:0000256" key="8">
    <source>
        <dbReference type="SAM" id="MobiDB-lite"/>
    </source>
</evidence>
<dbReference type="Pfam" id="PF02626">
    <property type="entry name" value="CT_A_B"/>
    <property type="match status" value="1"/>
</dbReference>
<dbReference type="InterPro" id="IPR000089">
    <property type="entry name" value="Biotin_lipoyl"/>
</dbReference>
<comment type="cofactor">
    <cofactor evidence="1">
        <name>biotin</name>
        <dbReference type="ChEBI" id="CHEBI:57586"/>
    </cofactor>
</comment>
<dbReference type="Pfam" id="PF02785">
    <property type="entry name" value="Biotin_carb_C"/>
    <property type="match status" value="1"/>
</dbReference>
<dbReference type="Gene3D" id="3.30.470.20">
    <property type="entry name" value="ATP-grasp fold, B domain"/>
    <property type="match status" value="1"/>
</dbReference>
<feature type="region of interest" description="Disordered" evidence="8">
    <location>
        <begin position="1285"/>
        <end position="1322"/>
    </location>
</feature>
<gene>
    <name evidence="12" type="ORF">PANT_19d00138</name>
</gene>
<dbReference type="InterPro" id="IPR005479">
    <property type="entry name" value="CPAse_ATP-bd"/>
</dbReference>
<evidence type="ECO:0008006" key="14">
    <source>
        <dbReference type="Google" id="ProtNLM"/>
    </source>
</evidence>
<sequence length="1403" mass="151226">MLEISRSNRASNPPTFPALQPDPEPRTRSVPLRAPTARSRNPGLRTVRPSLYHHQLHTLAPSTHHKGAFTPPKGRKTDNYTVTTFKNHWQPAQRQDGMAGIEQQGFTASQPRFQPQALRKVLIANRGEIALRLIRTCKALGLATVSVHTHDDAAAPHASAADETFLLEGKESDGKGYLDQAAMIDICKGTGANCILPGYGFVSENPGFAKLVESTPGLIFAGPRSETINSFGLKHQARALAEGAGVPCVPGTGLLNSADEALQAAEKITYPVILKSTAGGGGLGLQVCRSADELKGAFDKITSRGKALFGDASVFLEKYVEKGRHVEVQVFGNGQGQAIHFGERECSIQRRHQKVIEECPSPFVHKTAGLRGKVTSCAVALAESAKYRSAGTVEMLVDDDTASFYFLEVNARLQVEHCVTELCYDVDLVALMLLQADTELAGQGGIPAETLRSLQKEGPKGAAIEARLYAENPIRDYAPTPGLLQHVEYATDQVRNARIDGWVASGTTVSASYDPMLSKMCVWGESREAAIRDARTLLGSSKVQGTPTNLGVLRAIVESELFAQGATLTSFLTPASGFRYRPCAIEVISGGISTTVQDQHGRKGVGHGVPEAGAMDPLSLQIANLLVGNPPATEALEITLAGPELLFHAPAIVALAGAEMEMSLDGKPVDAYTRFVVPAGGKLKITKVAQGAAGCRSYLGIRGGLPEVPVYLNSKSTCPSLGFGGYQGRALLAGDTLELDAAASEVAASGKVANYSLPKAARLSRLFDESNGDKGWPLLCMAGPFDDDGFLTVEDRQKLYGGSWKVSHQASRTGIRLEGARYKWARKDGGEGGSHPSNVLEFGYSSRGINMNGDVPVILGRDGPDLGGLLISNTVVASEWRDGQMKPSDTLHFVAVTYAQAQEVARRIARYLSQVHKAVETQSSDGVEPLEMAVDAPVYAQADFGVSKSILASIDEVAGERPKVQIRSAGDRFVVMEYGDMTADIINRCRIELLVRELTKTKASRGIVDLNPNLRSVTIQIDPTKVDDLDALVRWLVELETQIPSAREVKIPTREFTLPVTFEDPEVKLSIQKYMETVRSKAVYLPDNCEYLAEANGYASTREVEEAVVGCRQLAVAVGFFMGTPILLPLDPRKRMRCQKYNPTRLTTPAGALGHGGSCFAIYPVSCPGGYALLGRTLPCWSTFGDKPGFKPTQPYLFENFDTIQFEKVDQATYDQALREFDAGTYRWKVRETVFDVAEQSAFLASIQEETEAFRKQQAVSLQKAEQKEEKLFAEWQHEVEEAAKRKAAGQTDSDAATLEDFANGKSPQCKSGQDRRTDTDSSMTACVDEGAIPITSGLAANVWKVLVKKGDKVEPGQKVAILEAMKMEIDVVAPEGATSIKAILKPPGSSVNPGDAILVAGS</sequence>
<dbReference type="CDD" id="cd06850">
    <property type="entry name" value="biotinyl_domain"/>
    <property type="match status" value="1"/>
</dbReference>
<dbReference type="InterPro" id="IPR005481">
    <property type="entry name" value="BC-like_N"/>
</dbReference>
<accession>M9MHJ9</accession>
<keyword evidence="2" id="KW-0436">Ligase</keyword>
<dbReference type="GO" id="GO:0016787">
    <property type="term" value="F:hydrolase activity"/>
    <property type="evidence" value="ECO:0007669"/>
    <property type="project" value="UniProtKB-KW"/>
</dbReference>
<evidence type="ECO:0000313" key="13">
    <source>
        <dbReference type="Proteomes" id="UP000011976"/>
    </source>
</evidence>
<dbReference type="Gene3D" id="3.30.1360.40">
    <property type="match status" value="1"/>
</dbReference>
<dbReference type="Pfam" id="PF00289">
    <property type="entry name" value="Biotin_carb_N"/>
    <property type="match status" value="1"/>
</dbReference>
<dbReference type="InterPro" id="IPR016185">
    <property type="entry name" value="PreATP-grasp_dom_sf"/>
</dbReference>
<feature type="compositionally biased region" description="Polar residues" evidence="8">
    <location>
        <begin position="1"/>
        <end position="13"/>
    </location>
</feature>
<dbReference type="Gene3D" id="2.40.100.10">
    <property type="entry name" value="Cyclophilin-like"/>
    <property type="match status" value="2"/>
</dbReference>
<dbReference type="InterPro" id="IPR029000">
    <property type="entry name" value="Cyclophilin-like_dom_sf"/>
</dbReference>
<dbReference type="SMART" id="SM00796">
    <property type="entry name" value="AHS1"/>
    <property type="match status" value="1"/>
</dbReference>
<dbReference type="CDD" id="cd22249">
    <property type="entry name" value="UDM1_RNF168_RNF169-like"/>
    <property type="match status" value="1"/>
</dbReference>
<dbReference type="EMBL" id="DF196785">
    <property type="protein sequence ID" value="GAC76147.1"/>
    <property type="molecule type" value="Genomic_DNA"/>
</dbReference>
<dbReference type="InterPro" id="IPR011764">
    <property type="entry name" value="Biotin_carboxylation_dom"/>
</dbReference>
<dbReference type="InterPro" id="IPR011053">
    <property type="entry name" value="Single_hybrid_motif"/>
</dbReference>
<dbReference type="SMART" id="SM00878">
    <property type="entry name" value="Biotin_carb_C"/>
    <property type="match status" value="1"/>
</dbReference>
<keyword evidence="5 7" id="KW-0067">ATP-binding</keyword>
<dbReference type="SUPFAM" id="SSF50891">
    <property type="entry name" value="Cyclophilin-like"/>
    <property type="match status" value="2"/>
</dbReference>
<dbReference type="GO" id="GO:0046872">
    <property type="term" value="F:metal ion binding"/>
    <property type="evidence" value="ECO:0007669"/>
    <property type="project" value="InterPro"/>
</dbReference>
<dbReference type="Proteomes" id="UP000011976">
    <property type="component" value="Unassembled WGS sequence"/>
</dbReference>
<dbReference type="PROSITE" id="PS00867">
    <property type="entry name" value="CPSASE_2"/>
    <property type="match status" value="1"/>
</dbReference>
<keyword evidence="3 7" id="KW-0547">Nucleotide-binding</keyword>
<evidence type="ECO:0000256" key="5">
    <source>
        <dbReference type="ARBA" id="ARBA00022840"/>
    </source>
</evidence>
<dbReference type="InterPro" id="IPR003833">
    <property type="entry name" value="CT_C_D"/>
</dbReference>
<dbReference type="InterPro" id="IPR001882">
    <property type="entry name" value="Biotin_BS"/>
</dbReference>
<dbReference type="SUPFAM" id="SSF52440">
    <property type="entry name" value="PreATP-grasp domain"/>
    <property type="match status" value="1"/>
</dbReference>
<dbReference type="SMART" id="SM00797">
    <property type="entry name" value="AHS2"/>
    <property type="match status" value="1"/>
</dbReference>
<protein>
    <recommendedName>
        <fullName evidence="14">Urea carboxylase</fullName>
    </recommendedName>
</protein>
<evidence type="ECO:0000256" key="1">
    <source>
        <dbReference type="ARBA" id="ARBA00001953"/>
    </source>
</evidence>
<dbReference type="OrthoDB" id="196847at2759"/>
<organism evidence="12 13">
    <name type="scientific">Pseudozyma antarctica (strain T-34)</name>
    <name type="common">Yeast</name>
    <name type="synonym">Candida antarctica</name>
    <dbReference type="NCBI Taxonomy" id="1151754"/>
    <lineage>
        <taxon>Eukaryota</taxon>
        <taxon>Fungi</taxon>
        <taxon>Dikarya</taxon>
        <taxon>Basidiomycota</taxon>
        <taxon>Ustilaginomycotina</taxon>
        <taxon>Ustilaginomycetes</taxon>
        <taxon>Ustilaginales</taxon>
        <taxon>Ustilaginaceae</taxon>
        <taxon>Moesziomyces</taxon>
    </lineage>
</organism>
<dbReference type="PROSITE" id="PS50979">
    <property type="entry name" value="BC"/>
    <property type="match status" value="1"/>
</dbReference>
<dbReference type="InterPro" id="IPR005482">
    <property type="entry name" value="Biotin_COase_C"/>
</dbReference>
<evidence type="ECO:0000313" key="12">
    <source>
        <dbReference type="EMBL" id="GAC76147.1"/>
    </source>
</evidence>
<dbReference type="Pfam" id="PF02682">
    <property type="entry name" value="CT_C_D"/>
    <property type="match status" value="1"/>
</dbReference>
<dbReference type="InterPro" id="IPR011054">
    <property type="entry name" value="Rudment_hybrid_motif"/>
</dbReference>
<evidence type="ECO:0000256" key="7">
    <source>
        <dbReference type="PROSITE-ProRule" id="PRU00409"/>
    </source>
</evidence>
<evidence type="ECO:0000256" key="4">
    <source>
        <dbReference type="ARBA" id="ARBA00022801"/>
    </source>
</evidence>
<feature type="domain" description="ATP-grasp" evidence="10">
    <location>
        <begin position="238"/>
        <end position="437"/>
    </location>
</feature>
<dbReference type="PROSITE" id="PS50968">
    <property type="entry name" value="BIOTINYL_LIPOYL"/>
    <property type="match status" value="1"/>
</dbReference>
<name>M9MHJ9_PSEA3</name>
<evidence type="ECO:0000259" key="9">
    <source>
        <dbReference type="PROSITE" id="PS50968"/>
    </source>
</evidence>
<dbReference type="STRING" id="1151754.M9MHJ9"/>